<dbReference type="InterPro" id="IPR011014">
    <property type="entry name" value="MscS_channel_TM-2"/>
</dbReference>
<dbReference type="HOGENOM" id="CLU_037945_0_1_2"/>
<evidence type="ECO:0000313" key="11">
    <source>
        <dbReference type="EMBL" id="AFD00822.1"/>
    </source>
</evidence>
<feature type="domain" description="Mechanosensitive ion channel MscS C-terminal" evidence="9">
    <location>
        <begin position="280"/>
        <end position="362"/>
    </location>
</feature>
<dbReference type="InterPro" id="IPR049278">
    <property type="entry name" value="MS_channel_C"/>
</dbReference>
<feature type="transmembrane region" description="Helical" evidence="7">
    <location>
        <begin position="34"/>
        <end position="52"/>
    </location>
</feature>
<dbReference type="Gene3D" id="2.30.30.60">
    <property type="match status" value="1"/>
</dbReference>
<dbReference type="Gene3D" id="3.30.70.100">
    <property type="match status" value="1"/>
</dbReference>
<feature type="transmembrane region" description="Helical" evidence="7">
    <location>
        <begin position="159"/>
        <end position="180"/>
    </location>
</feature>
<keyword evidence="5 7" id="KW-1133">Transmembrane helix</keyword>
<dbReference type="InterPro" id="IPR045275">
    <property type="entry name" value="MscS_archaea/bacteria_type"/>
</dbReference>
<protein>
    <submittedName>
        <fullName evidence="11">Small-conductance mechanosensitive channel</fullName>
    </submittedName>
</protein>
<evidence type="ECO:0000256" key="5">
    <source>
        <dbReference type="ARBA" id="ARBA00022989"/>
    </source>
</evidence>
<dbReference type="Proteomes" id="UP000005233">
    <property type="component" value="Chromosome"/>
</dbReference>
<dbReference type="SUPFAM" id="SSF82689">
    <property type="entry name" value="Mechanosensitive channel protein MscS (YggB), C-terminal domain"/>
    <property type="match status" value="1"/>
</dbReference>
<dbReference type="PANTHER" id="PTHR30221:SF1">
    <property type="entry name" value="SMALL-CONDUCTANCE MECHANOSENSITIVE CHANNEL"/>
    <property type="match status" value="1"/>
</dbReference>
<keyword evidence="3" id="KW-1003">Cell membrane</keyword>
<dbReference type="KEGG" id="mez:Mtc_2084"/>
<dbReference type="AlphaFoldDB" id="H8I7F6"/>
<dbReference type="SUPFAM" id="SSF50182">
    <property type="entry name" value="Sm-like ribonucleoproteins"/>
    <property type="match status" value="1"/>
</dbReference>
<evidence type="ECO:0000256" key="6">
    <source>
        <dbReference type="ARBA" id="ARBA00023136"/>
    </source>
</evidence>
<comment type="subcellular location">
    <subcellularLocation>
        <location evidence="1">Cell membrane</location>
        <topology evidence="1">Multi-pass membrane protein</topology>
    </subcellularLocation>
</comment>
<dbReference type="GO" id="GO:0008381">
    <property type="term" value="F:mechanosensitive monoatomic ion channel activity"/>
    <property type="evidence" value="ECO:0007669"/>
    <property type="project" value="InterPro"/>
</dbReference>
<evidence type="ECO:0000256" key="7">
    <source>
        <dbReference type="SAM" id="Phobius"/>
    </source>
</evidence>
<dbReference type="InterPro" id="IPR010920">
    <property type="entry name" value="LSM_dom_sf"/>
</dbReference>
<feature type="domain" description="Mechanosensitive ion channel transmembrane helices 2/3" evidence="10">
    <location>
        <begin position="167"/>
        <end position="203"/>
    </location>
</feature>
<dbReference type="eggNOG" id="arCOG01568">
    <property type="taxonomic scope" value="Archaea"/>
</dbReference>
<dbReference type="SUPFAM" id="SSF82861">
    <property type="entry name" value="Mechanosensitive channel protein MscS (YggB), transmembrane region"/>
    <property type="match status" value="1"/>
</dbReference>
<dbReference type="RefSeq" id="WP_014406653.1">
    <property type="nucleotide sequence ID" value="NC_017034.1"/>
</dbReference>
<dbReference type="Pfam" id="PF00924">
    <property type="entry name" value="MS_channel_2nd"/>
    <property type="match status" value="1"/>
</dbReference>
<keyword evidence="12" id="KW-1185">Reference proteome</keyword>
<organism evidence="11 12">
    <name type="scientific">Methanocella conradii (strain DSM 24694 / JCM 17849 / CGMCC 1.5162 / HZ254)</name>
    <dbReference type="NCBI Taxonomy" id="1041930"/>
    <lineage>
        <taxon>Archaea</taxon>
        <taxon>Methanobacteriati</taxon>
        <taxon>Methanobacteriota</taxon>
        <taxon>Stenosarchaea group</taxon>
        <taxon>Methanomicrobia</taxon>
        <taxon>Methanocellales</taxon>
        <taxon>Methanocellaceae</taxon>
        <taxon>Methanocella</taxon>
    </lineage>
</organism>
<evidence type="ECO:0000256" key="1">
    <source>
        <dbReference type="ARBA" id="ARBA00004651"/>
    </source>
</evidence>
<dbReference type="Pfam" id="PF21088">
    <property type="entry name" value="MS_channel_1st"/>
    <property type="match status" value="1"/>
</dbReference>
<dbReference type="InterPro" id="IPR023408">
    <property type="entry name" value="MscS_beta-dom_sf"/>
</dbReference>
<evidence type="ECO:0000256" key="3">
    <source>
        <dbReference type="ARBA" id="ARBA00022475"/>
    </source>
</evidence>
<evidence type="ECO:0000313" key="12">
    <source>
        <dbReference type="Proteomes" id="UP000005233"/>
    </source>
</evidence>
<dbReference type="STRING" id="1041930.Mtc_2084"/>
<dbReference type="Gene3D" id="1.10.287.1260">
    <property type="match status" value="1"/>
</dbReference>
<gene>
    <name evidence="11" type="primary">mscS-4</name>
    <name evidence="11" type="ordered locus">Mtc_2084</name>
</gene>
<evidence type="ECO:0000259" key="9">
    <source>
        <dbReference type="Pfam" id="PF21082"/>
    </source>
</evidence>
<dbReference type="Pfam" id="PF21082">
    <property type="entry name" value="MS_channel_3rd"/>
    <property type="match status" value="1"/>
</dbReference>
<feature type="domain" description="Mechanosensitive ion channel MscS" evidence="8">
    <location>
        <begin position="206"/>
        <end position="271"/>
    </location>
</feature>
<keyword evidence="4 7" id="KW-0812">Transmembrane</keyword>
<evidence type="ECO:0000259" key="8">
    <source>
        <dbReference type="Pfam" id="PF00924"/>
    </source>
</evidence>
<keyword evidence="6 7" id="KW-0472">Membrane</keyword>
<accession>H8I7F6</accession>
<feature type="transmembrane region" description="Helical" evidence="7">
    <location>
        <begin position="186"/>
        <end position="216"/>
    </location>
</feature>
<dbReference type="PANTHER" id="PTHR30221">
    <property type="entry name" value="SMALL-CONDUCTANCE MECHANOSENSITIVE CHANNEL"/>
    <property type="match status" value="1"/>
</dbReference>
<reference evidence="11 12" key="1">
    <citation type="journal article" date="2012" name="J. Bacteriol.">
        <title>Complete genome sequence of a thermophilic methanogen, Methanocella conradii HZ254, isolated from Chinese rice field soil.</title>
        <authorList>
            <person name="Lu Z."/>
            <person name="Lu Y."/>
        </authorList>
    </citation>
    <scope>NUCLEOTIDE SEQUENCE [LARGE SCALE GENOMIC DNA]</scope>
    <source>
        <strain evidence="12">DSM 24694 / JCM 17849 / CGMCC 1.5162 / HZ254</strain>
    </source>
</reference>
<dbReference type="GeneID" id="11972239"/>
<dbReference type="InterPro" id="IPR011066">
    <property type="entry name" value="MscS_channel_C_sf"/>
</dbReference>
<dbReference type="GO" id="GO:0005886">
    <property type="term" value="C:plasma membrane"/>
    <property type="evidence" value="ECO:0007669"/>
    <property type="project" value="UniProtKB-SubCell"/>
</dbReference>
<dbReference type="InterPro" id="IPR049142">
    <property type="entry name" value="MS_channel_1st"/>
</dbReference>
<dbReference type="InterPro" id="IPR006685">
    <property type="entry name" value="MscS_channel_2nd"/>
</dbReference>
<evidence type="ECO:0000256" key="2">
    <source>
        <dbReference type="ARBA" id="ARBA00008017"/>
    </source>
</evidence>
<sequence>MAENSTSIINSIGNSTFIQEMETGLSNATGLSPTWADLIIAIFIVILSYLLAKAVKYFIKDVAPHLVSKTETTLDDEILKAINGPLQVFIMAVGVYIAFATLNDLPGVLSDNLVALLTIALVYIAAYLVSNLATAVINWYKNDVAPKTNSELDDALMPFLAKAVWMLVFIVATLMVLALFDVNITPLIATLGVGGIAVALAAQEFLSNVFGAFAVLSDRPYKIGDRIQLADGMVGDVVEIGIRSTRIKTLDSRLIIVPNADISKSNIINYSLPDAKVRFDIKVGIAYGSDVEKASSILLDIAAHTEGVLKDPAPKVYIKDLGDFSINLLMHVWVKDYKLSWEVPDRIYRETLKRFAAENVEIPFPVTTVLLKMQQPGVTVEALNPPAAKR</sequence>
<proteinExistence type="inferred from homology"/>
<feature type="transmembrane region" description="Helical" evidence="7">
    <location>
        <begin position="114"/>
        <end position="139"/>
    </location>
</feature>
<feature type="transmembrane region" description="Helical" evidence="7">
    <location>
        <begin position="84"/>
        <end position="102"/>
    </location>
</feature>
<evidence type="ECO:0000256" key="4">
    <source>
        <dbReference type="ARBA" id="ARBA00022692"/>
    </source>
</evidence>
<comment type="similarity">
    <text evidence="2">Belongs to the MscS (TC 1.A.23) family.</text>
</comment>
<evidence type="ECO:0000259" key="10">
    <source>
        <dbReference type="Pfam" id="PF21088"/>
    </source>
</evidence>
<dbReference type="EMBL" id="CP003243">
    <property type="protein sequence ID" value="AFD00822.1"/>
    <property type="molecule type" value="Genomic_DNA"/>
</dbReference>
<name>H8I7F6_METCZ</name>